<evidence type="ECO:0000313" key="2">
    <source>
        <dbReference type="Proteomes" id="UP000256661"/>
    </source>
</evidence>
<proteinExistence type="predicted"/>
<reference evidence="1 2" key="1">
    <citation type="submission" date="2018-08" db="EMBL/GenBank/DDBJ databases">
        <title>Sequencing the genomes of 1000 actinobacteria strains.</title>
        <authorList>
            <person name="Klenk H.-P."/>
        </authorList>
    </citation>
    <scope>NUCLEOTIDE SEQUENCE [LARGE SCALE GENOMIC DNA]</scope>
    <source>
        <strain evidence="1 2">DSM 43927</strain>
    </source>
</reference>
<dbReference type="EMBL" id="QTTT01000001">
    <property type="protein sequence ID" value="REE96854.1"/>
    <property type="molecule type" value="Genomic_DNA"/>
</dbReference>
<protein>
    <submittedName>
        <fullName evidence="1">Uncharacterized protein</fullName>
    </submittedName>
</protein>
<accession>A0A3D9SWA4</accession>
<keyword evidence="2" id="KW-1185">Reference proteome</keyword>
<organism evidence="1 2">
    <name type="scientific">Thermomonospora umbrina</name>
    <dbReference type="NCBI Taxonomy" id="111806"/>
    <lineage>
        <taxon>Bacteria</taxon>
        <taxon>Bacillati</taxon>
        <taxon>Actinomycetota</taxon>
        <taxon>Actinomycetes</taxon>
        <taxon>Streptosporangiales</taxon>
        <taxon>Thermomonosporaceae</taxon>
        <taxon>Thermomonospora</taxon>
    </lineage>
</organism>
<name>A0A3D9SWA4_9ACTN</name>
<sequence>MAVDFELIGAKASSEDVSRALIEKLMEGFSE</sequence>
<gene>
    <name evidence="1" type="ORF">DFJ69_2307</name>
</gene>
<dbReference type="AlphaFoldDB" id="A0A3D9SWA4"/>
<comment type="caution">
    <text evidence="1">The sequence shown here is derived from an EMBL/GenBank/DDBJ whole genome shotgun (WGS) entry which is preliminary data.</text>
</comment>
<dbReference type="Proteomes" id="UP000256661">
    <property type="component" value="Unassembled WGS sequence"/>
</dbReference>
<evidence type="ECO:0000313" key="1">
    <source>
        <dbReference type="EMBL" id="REE96854.1"/>
    </source>
</evidence>